<dbReference type="EMBL" id="JACHMB010000001">
    <property type="protein sequence ID" value="MBB5774120.1"/>
    <property type="molecule type" value="Genomic_DNA"/>
</dbReference>
<sequence length="309" mass="33412">MDSRRLGHAGLITSCLGFGCLALSGVYGHVDRSESLALIHYVLDVGVTLLDMSDDHADGEVERLVGEAVRPWRDDVLLATRTVQRGTGCDELAQACDASLKRLGVDYVDLYIAGHEEPSVPVEETARQLADLVTAGKARHVGLLGVTGDELRRAHAVHPMAALATEYSLWHRTVELDQLPVARELGIGVMAGRPLGRGFLTGRSLAPSRLGPGDPRREDPRFSPHNLPRNSAMLRRVQTEAANMDVSTGRLALAWLLSRGPDVVPVPSTRDPVHLEMNVGSVRLMLTEPVCRRLEESFPPGSTGADCST</sequence>
<evidence type="ECO:0000313" key="5">
    <source>
        <dbReference type="Proteomes" id="UP000579153"/>
    </source>
</evidence>
<reference evidence="4 5" key="1">
    <citation type="submission" date="2020-08" db="EMBL/GenBank/DDBJ databases">
        <title>Sequencing the genomes of 1000 actinobacteria strains.</title>
        <authorList>
            <person name="Klenk H.-P."/>
        </authorList>
    </citation>
    <scope>NUCLEOTIDE SEQUENCE [LARGE SCALE GENOMIC DNA]</scope>
    <source>
        <strain evidence="4 5">DSM 45507</strain>
    </source>
</reference>
<dbReference type="SUPFAM" id="SSF51430">
    <property type="entry name" value="NAD(P)-linked oxidoreductase"/>
    <property type="match status" value="1"/>
</dbReference>
<comment type="caution">
    <text evidence="4">The sequence shown here is derived from an EMBL/GenBank/DDBJ whole genome shotgun (WGS) entry which is preliminary data.</text>
</comment>
<dbReference type="GO" id="GO:0005737">
    <property type="term" value="C:cytoplasm"/>
    <property type="evidence" value="ECO:0007669"/>
    <property type="project" value="TreeGrafter"/>
</dbReference>
<proteinExistence type="predicted"/>
<accession>A0A7W9FYZ7</accession>
<dbReference type="Proteomes" id="UP000579153">
    <property type="component" value="Unassembled WGS sequence"/>
</dbReference>
<dbReference type="PANTHER" id="PTHR43625">
    <property type="entry name" value="AFLATOXIN B1 ALDEHYDE REDUCTASE"/>
    <property type="match status" value="1"/>
</dbReference>
<organism evidence="4 5">
    <name type="scientific">Nonomuraea jabiensis</name>
    <dbReference type="NCBI Taxonomy" id="882448"/>
    <lineage>
        <taxon>Bacteria</taxon>
        <taxon>Bacillati</taxon>
        <taxon>Actinomycetota</taxon>
        <taxon>Actinomycetes</taxon>
        <taxon>Streptosporangiales</taxon>
        <taxon>Streptosporangiaceae</taxon>
        <taxon>Nonomuraea</taxon>
    </lineage>
</organism>
<evidence type="ECO:0000256" key="1">
    <source>
        <dbReference type="ARBA" id="ARBA00023002"/>
    </source>
</evidence>
<keyword evidence="5" id="KW-1185">Reference proteome</keyword>
<feature type="domain" description="NADP-dependent oxidoreductase" evidence="3">
    <location>
        <begin position="16"/>
        <end position="296"/>
    </location>
</feature>
<evidence type="ECO:0000313" key="4">
    <source>
        <dbReference type="EMBL" id="MBB5774120.1"/>
    </source>
</evidence>
<dbReference type="GO" id="GO:0016491">
    <property type="term" value="F:oxidoreductase activity"/>
    <property type="evidence" value="ECO:0007669"/>
    <property type="project" value="UniProtKB-KW"/>
</dbReference>
<dbReference type="PANTHER" id="PTHR43625:SF40">
    <property type="entry name" value="ALDO-KETO REDUCTASE YAKC [NADP(+)]"/>
    <property type="match status" value="1"/>
</dbReference>
<evidence type="ECO:0000259" key="3">
    <source>
        <dbReference type="Pfam" id="PF00248"/>
    </source>
</evidence>
<gene>
    <name evidence="4" type="ORF">HD596_000876</name>
</gene>
<protein>
    <submittedName>
        <fullName evidence="4">Aryl-alcohol dehydrogenase-like predicted oxidoreductase</fullName>
    </submittedName>
</protein>
<name>A0A7W9FYZ7_9ACTN</name>
<dbReference type="PROSITE" id="PS51257">
    <property type="entry name" value="PROKAR_LIPOPROTEIN"/>
    <property type="match status" value="1"/>
</dbReference>
<dbReference type="InterPro" id="IPR023210">
    <property type="entry name" value="NADP_OxRdtase_dom"/>
</dbReference>
<evidence type="ECO:0000256" key="2">
    <source>
        <dbReference type="SAM" id="MobiDB-lite"/>
    </source>
</evidence>
<dbReference type="InterPro" id="IPR050791">
    <property type="entry name" value="Aldo-Keto_reductase"/>
</dbReference>
<dbReference type="AlphaFoldDB" id="A0A7W9FYZ7"/>
<dbReference type="Gene3D" id="3.20.20.100">
    <property type="entry name" value="NADP-dependent oxidoreductase domain"/>
    <property type="match status" value="1"/>
</dbReference>
<dbReference type="InterPro" id="IPR036812">
    <property type="entry name" value="NAD(P)_OxRdtase_dom_sf"/>
</dbReference>
<dbReference type="RefSeq" id="WP_185067980.1">
    <property type="nucleotide sequence ID" value="NZ_JACHMB010000001.1"/>
</dbReference>
<dbReference type="Pfam" id="PF00248">
    <property type="entry name" value="Aldo_ket_red"/>
    <property type="match status" value="1"/>
</dbReference>
<keyword evidence="1" id="KW-0560">Oxidoreductase</keyword>
<feature type="region of interest" description="Disordered" evidence="2">
    <location>
        <begin position="202"/>
        <end position="228"/>
    </location>
</feature>